<dbReference type="PANTHER" id="PTHR44936:SF10">
    <property type="entry name" value="SENSOR PROTEIN RSTB"/>
    <property type="match status" value="1"/>
</dbReference>
<evidence type="ECO:0000313" key="15">
    <source>
        <dbReference type="Proteomes" id="UP001143304"/>
    </source>
</evidence>
<dbReference type="RefSeq" id="WP_279248464.1">
    <property type="nucleotide sequence ID" value="NZ_SHNO01000001.1"/>
</dbReference>
<dbReference type="Pfam" id="PF00512">
    <property type="entry name" value="HisKA"/>
    <property type="match status" value="1"/>
</dbReference>
<dbReference type="EC" id="2.7.13.3" evidence="3"/>
<keyword evidence="11" id="KW-0812">Transmembrane</keyword>
<keyword evidence="7" id="KW-0547">Nucleotide-binding</keyword>
<evidence type="ECO:0000256" key="2">
    <source>
        <dbReference type="ARBA" id="ARBA00004651"/>
    </source>
</evidence>
<evidence type="ECO:0000313" key="14">
    <source>
        <dbReference type="EMBL" id="MCX2976723.1"/>
    </source>
</evidence>
<dbReference type="CDD" id="cd06225">
    <property type="entry name" value="HAMP"/>
    <property type="match status" value="1"/>
</dbReference>
<dbReference type="EMBL" id="SHNO01000001">
    <property type="protein sequence ID" value="MCX2976723.1"/>
    <property type="molecule type" value="Genomic_DNA"/>
</dbReference>
<keyword evidence="15" id="KW-1185">Reference proteome</keyword>
<dbReference type="Proteomes" id="UP001143304">
    <property type="component" value="Unassembled WGS sequence"/>
</dbReference>
<dbReference type="InterPro" id="IPR003661">
    <property type="entry name" value="HisK_dim/P_dom"/>
</dbReference>
<feature type="transmembrane region" description="Helical" evidence="11">
    <location>
        <begin position="7"/>
        <end position="28"/>
    </location>
</feature>
<keyword evidence="4" id="KW-1003">Cell membrane</keyword>
<accession>A0ABT3T378</accession>
<feature type="coiled-coil region" evidence="10">
    <location>
        <begin position="221"/>
        <end position="294"/>
    </location>
</feature>
<feature type="domain" description="HAMP" evidence="13">
    <location>
        <begin position="182"/>
        <end position="236"/>
    </location>
</feature>
<dbReference type="PROSITE" id="PS50885">
    <property type="entry name" value="HAMP"/>
    <property type="match status" value="1"/>
</dbReference>
<dbReference type="Gene3D" id="1.10.287.130">
    <property type="match status" value="1"/>
</dbReference>
<evidence type="ECO:0000256" key="5">
    <source>
        <dbReference type="ARBA" id="ARBA00022553"/>
    </source>
</evidence>
<evidence type="ECO:0000259" key="12">
    <source>
        <dbReference type="PROSITE" id="PS50109"/>
    </source>
</evidence>
<evidence type="ECO:0000256" key="10">
    <source>
        <dbReference type="SAM" id="Coils"/>
    </source>
</evidence>
<name>A0ABT3T378_9GAMM</name>
<dbReference type="PANTHER" id="PTHR44936">
    <property type="entry name" value="SENSOR PROTEIN CREC"/>
    <property type="match status" value="1"/>
</dbReference>
<evidence type="ECO:0000259" key="13">
    <source>
        <dbReference type="PROSITE" id="PS50885"/>
    </source>
</evidence>
<dbReference type="Gene3D" id="6.10.340.10">
    <property type="match status" value="1"/>
</dbReference>
<dbReference type="SMART" id="SM00387">
    <property type="entry name" value="HATPase_c"/>
    <property type="match status" value="1"/>
</dbReference>
<dbReference type="PRINTS" id="PR00344">
    <property type="entry name" value="BCTRLSENSOR"/>
</dbReference>
<evidence type="ECO:0000256" key="9">
    <source>
        <dbReference type="ARBA" id="ARBA00022840"/>
    </source>
</evidence>
<dbReference type="SMART" id="SM00304">
    <property type="entry name" value="HAMP"/>
    <property type="match status" value="1"/>
</dbReference>
<dbReference type="InterPro" id="IPR003594">
    <property type="entry name" value="HATPase_dom"/>
</dbReference>
<dbReference type="InterPro" id="IPR003660">
    <property type="entry name" value="HAMP_dom"/>
</dbReference>
<dbReference type="Pfam" id="PF00672">
    <property type="entry name" value="HAMP"/>
    <property type="match status" value="1"/>
</dbReference>
<comment type="subcellular location">
    <subcellularLocation>
        <location evidence="2">Cell membrane</location>
        <topology evidence="2">Multi-pass membrane protein</topology>
    </subcellularLocation>
</comment>
<keyword evidence="11" id="KW-1133">Transmembrane helix</keyword>
<dbReference type="InterPro" id="IPR036097">
    <property type="entry name" value="HisK_dim/P_sf"/>
</dbReference>
<evidence type="ECO:0000256" key="6">
    <source>
        <dbReference type="ARBA" id="ARBA00022679"/>
    </source>
</evidence>
<proteinExistence type="predicted"/>
<dbReference type="InterPro" id="IPR004358">
    <property type="entry name" value="Sig_transdc_His_kin-like_C"/>
</dbReference>
<protein>
    <recommendedName>
        <fullName evidence="3">histidine kinase</fullName>
        <ecNumber evidence="3">2.7.13.3</ecNumber>
    </recommendedName>
</protein>
<keyword evidence="9" id="KW-0067">ATP-binding</keyword>
<organism evidence="14 15">
    <name type="scientific">Candidatus Marimicrobium litorale</name>
    <dbReference type="NCBI Taxonomy" id="2518991"/>
    <lineage>
        <taxon>Bacteria</taxon>
        <taxon>Pseudomonadati</taxon>
        <taxon>Pseudomonadota</taxon>
        <taxon>Gammaproteobacteria</taxon>
        <taxon>Cellvibrionales</taxon>
        <taxon>Halieaceae</taxon>
        <taxon>Marimicrobium</taxon>
    </lineage>
</organism>
<gene>
    <name evidence="14" type="ORF">EYC82_05090</name>
</gene>
<evidence type="ECO:0000256" key="7">
    <source>
        <dbReference type="ARBA" id="ARBA00022741"/>
    </source>
</evidence>
<evidence type="ECO:0000256" key="1">
    <source>
        <dbReference type="ARBA" id="ARBA00000085"/>
    </source>
</evidence>
<dbReference type="InterPro" id="IPR050980">
    <property type="entry name" value="2C_sensor_his_kinase"/>
</dbReference>
<evidence type="ECO:0000256" key="3">
    <source>
        <dbReference type="ARBA" id="ARBA00012438"/>
    </source>
</evidence>
<comment type="caution">
    <text evidence="14">The sequence shown here is derived from an EMBL/GenBank/DDBJ whole genome shotgun (WGS) entry which is preliminary data.</text>
</comment>
<dbReference type="SUPFAM" id="SSF158472">
    <property type="entry name" value="HAMP domain-like"/>
    <property type="match status" value="1"/>
</dbReference>
<sequence>MKLFNSFFIKVFLGFWLVTTAVLGSWLLSSNYYDSRPPRPGHVGEKPDRQPHRAMLRMLYALENHEEASLVQSIDIARERFGIRIFLLNAQGEDLLGRKVPRNALLLADKLQGQSDRPSITAPGRRLTAHRLRRTAEGPISAVFMYPQRQRAALLNLVGDNVWLRLSLAVLVSGGLCFLLSRVITTRIQHLQVASRQLANGALDTRLTVRSRGGDETDELARDFNTMAAQLQERIQAQKRLMGDISHELRSPLARLRVSLALAQKKPAEHQQYLKRIEQDAERLEALIAQLLANQRLNAKLEDTIDLGALLEQLCDNARFEGQQSGKTFYLRREIGPAVVKTHADTLQKAFENILRNALQHTVDNTTVDVTLSNTEGYRVTVEDHGAGVPDDELDKIFTEFYQVDRTRSPTSEGFGLGLAIARRSIALHGGRICADNTASGLRVSVQLPPDIAVP</sequence>
<evidence type="ECO:0000256" key="8">
    <source>
        <dbReference type="ARBA" id="ARBA00022777"/>
    </source>
</evidence>
<keyword evidence="10" id="KW-0175">Coiled coil</keyword>
<feature type="domain" description="Histidine kinase" evidence="12">
    <location>
        <begin position="244"/>
        <end position="452"/>
    </location>
</feature>
<evidence type="ECO:0000256" key="4">
    <source>
        <dbReference type="ARBA" id="ARBA00022475"/>
    </source>
</evidence>
<dbReference type="Gene3D" id="3.30.565.10">
    <property type="entry name" value="Histidine kinase-like ATPase, C-terminal domain"/>
    <property type="match status" value="1"/>
</dbReference>
<comment type="catalytic activity">
    <reaction evidence="1">
        <text>ATP + protein L-histidine = ADP + protein N-phospho-L-histidine.</text>
        <dbReference type="EC" id="2.7.13.3"/>
    </reaction>
</comment>
<keyword evidence="6" id="KW-0808">Transferase</keyword>
<keyword evidence="5" id="KW-0597">Phosphoprotein</keyword>
<dbReference type="SUPFAM" id="SSF47384">
    <property type="entry name" value="Homodimeric domain of signal transducing histidine kinase"/>
    <property type="match status" value="1"/>
</dbReference>
<keyword evidence="11" id="KW-0472">Membrane</keyword>
<evidence type="ECO:0000256" key="11">
    <source>
        <dbReference type="SAM" id="Phobius"/>
    </source>
</evidence>
<dbReference type="Pfam" id="PF02518">
    <property type="entry name" value="HATPase_c"/>
    <property type="match status" value="1"/>
</dbReference>
<dbReference type="PROSITE" id="PS50109">
    <property type="entry name" value="HIS_KIN"/>
    <property type="match status" value="1"/>
</dbReference>
<dbReference type="CDD" id="cd00082">
    <property type="entry name" value="HisKA"/>
    <property type="match status" value="1"/>
</dbReference>
<dbReference type="InterPro" id="IPR036890">
    <property type="entry name" value="HATPase_C_sf"/>
</dbReference>
<dbReference type="SMART" id="SM00388">
    <property type="entry name" value="HisKA"/>
    <property type="match status" value="1"/>
</dbReference>
<reference evidence="14" key="1">
    <citation type="submission" date="2019-02" db="EMBL/GenBank/DDBJ databases">
        <authorList>
            <person name="Li S.-H."/>
        </authorList>
    </citation>
    <scope>NUCLEOTIDE SEQUENCE</scope>
    <source>
        <strain evidence="14">IMCC11814</strain>
    </source>
</reference>
<keyword evidence="8" id="KW-0418">Kinase</keyword>
<dbReference type="InterPro" id="IPR005467">
    <property type="entry name" value="His_kinase_dom"/>
</dbReference>
<dbReference type="SUPFAM" id="SSF55874">
    <property type="entry name" value="ATPase domain of HSP90 chaperone/DNA topoisomerase II/histidine kinase"/>
    <property type="match status" value="1"/>
</dbReference>